<dbReference type="InterPro" id="IPR010987">
    <property type="entry name" value="Glutathione-S-Trfase_C-like"/>
</dbReference>
<evidence type="ECO:0000259" key="2">
    <source>
        <dbReference type="PROSITE" id="PS50405"/>
    </source>
</evidence>
<dbReference type="InterPro" id="IPR050213">
    <property type="entry name" value="GST_superfamily"/>
</dbReference>
<reference evidence="3 4" key="2">
    <citation type="journal article" date="2017" name="Sci. Rep.">
        <title>Ant-infecting Ophiocordyceps genomes reveal a high diversity of potential behavioral manipulation genes and a possible major role for enterotoxins.</title>
        <authorList>
            <person name="de Bekker C."/>
            <person name="Ohm R.A."/>
            <person name="Evans H.C."/>
            <person name="Brachmann A."/>
            <person name="Hughes D.P."/>
        </authorList>
    </citation>
    <scope>NUCLEOTIDE SEQUENCE [LARGE SCALE GENOMIC DNA]</scope>
    <source>
        <strain evidence="3 4">SC16a</strain>
    </source>
</reference>
<proteinExistence type="predicted"/>
<dbReference type="PROSITE" id="PS50404">
    <property type="entry name" value="GST_NTER"/>
    <property type="match status" value="1"/>
</dbReference>
<dbReference type="InterPro" id="IPR004046">
    <property type="entry name" value="GST_C"/>
</dbReference>
<dbReference type="GO" id="GO:0006749">
    <property type="term" value="P:glutathione metabolic process"/>
    <property type="evidence" value="ECO:0007669"/>
    <property type="project" value="TreeGrafter"/>
</dbReference>
<feature type="domain" description="GST C-terminal" evidence="2">
    <location>
        <begin position="99"/>
        <end position="231"/>
    </location>
</feature>
<dbReference type="PANTHER" id="PTHR11571">
    <property type="entry name" value="GLUTATHIONE S-TRANSFERASE"/>
    <property type="match status" value="1"/>
</dbReference>
<dbReference type="OrthoDB" id="414243at2759"/>
<dbReference type="PROSITE" id="PS50405">
    <property type="entry name" value="GST_CTER"/>
    <property type="match status" value="1"/>
</dbReference>
<dbReference type="GO" id="GO:0004364">
    <property type="term" value="F:glutathione transferase activity"/>
    <property type="evidence" value="ECO:0007669"/>
    <property type="project" value="TreeGrafter"/>
</dbReference>
<accession>A0A2A9PH98</accession>
<dbReference type="EMBL" id="LAZP02000140">
    <property type="protein sequence ID" value="PFH60260.1"/>
    <property type="molecule type" value="Genomic_DNA"/>
</dbReference>
<dbReference type="InterPro" id="IPR036249">
    <property type="entry name" value="Thioredoxin-like_sf"/>
</dbReference>
<dbReference type="STRING" id="268505.A0A2A9PH98"/>
<dbReference type="Pfam" id="PF14497">
    <property type="entry name" value="GST_C_3"/>
    <property type="match status" value="1"/>
</dbReference>
<dbReference type="Gene3D" id="1.20.1050.10">
    <property type="match status" value="1"/>
</dbReference>
<gene>
    <name evidence="3" type="ORF">XA68_11247</name>
</gene>
<protein>
    <recommendedName>
        <fullName evidence="5">GST N-terminal domain-containing protein</fullName>
    </recommendedName>
</protein>
<evidence type="ECO:0000313" key="3">
    <source>
        <dbReference type="EMBL" id="PFH60260.1"/>
    </source>
</evidence>
<dbReference type="InterPro" id="IPR004045">
    <property type="entry name" value="Glutathione_S-Trfase_N"/>
</dbReference>
<dbReference type="AlphaFoldDB" id="A0A2A9PH98"/>
<dbReference type="Proteomes" id="UP000037136">
    <property type="component" value="Unassembled WGS sequence"/>
</dbReference>
<evidence type="ECO:0000259" key="1">
    <source>
        <dbReference type="PROSITE" id="PS50404"/>
    </source>
</evidence>
<dbReference type="Gene3D" id="3.40.30.10">
    <property type="entry name" value="Glutaredoxin"/>
    <property type="match status" value="1"/>
</dbReference>
<evidence type="ECO:0008006" key="5">
    <source>
        <dbReference type="Google" id="ProtNLM"/>
    </source>
</evidence>
<evidence type="ECO:0000313" key="4">
    <source>
        <dbReference type="Proteomes" id="UP000037136"/>
    </source>
</evidence>
<dbReference type="SUPFAM" id="SSF47616">
    <property type="entry name" value="GST C-terminal domain-like"/>
    <property type="match status" value="1"/>
</dbReference>
<keyword evidence="4" id="KW-1185">Reference proteome</keyword>
<feature type="domain" description="GST N-terminal" evidence="1">
    <location>
        <begin position="15"/>
        <end position="96"/>
    </location>
</feature>
<name>A0A2A9PH98_OPHUN</name>
<organism evidence="3 4">
    <name type="scientific">Ophiocordyceps unilateralis</name>
    <name type="common">Zombie-ant fungus</name>
    <name type="synonym">Torrubia unilateralis</name>
    <dbReference type="NCBI Taxonomy" id="268505"/>
    <lineage>
        <taxon>Eukaryota</taxon>
        <taxon>Fungi</taxon>
        <taxon>Dikarya</taxon>
        <taxon>Ascomycota</taxon>
        <taxon>Pezizomycotina</taxon>
        <taxon>Sordariomycetes</taxon>
        <taxon>Hypocreomycetidae</taxon>
        <taxon>Hypocreales</taxon>
        <taxon>Ophiocordycipitaceae</taxon>
        <taxon>Ophiocordyceps</taxon>
    </lineage>
</organism>
<dbReference type="SUPFAM" id="SSF52833">
    <property type="entry name" value="Thioredoxin-like"/>
    <property type="match status" value="1"/>
</dbReference>
<sequence>MSPPSSQALPSMKECNYILRYFPLRWRAEGARFLLLATGAPFIYETPTWPSSQSDQPLSQLPVLVEKSADKETADFIISDSVAIEHYLAARAGLLVDSGLRDSARELQLRAQMEDLNVRLSQYIYGHEAGRDMAAEKFIRIANSFVDYHEELLARNGSNGHYFGNKTTYADISVFLLLTIMRRPHEVSLPGREELFSRERAPGINRVYRAVRDDPLAAPYVAWLQEDDPAVAARLASFE</sequence>
<dbReference type="InterPro" id="IPR036282">
    <property type="entry name" value="Glutathione-S-Trfase_C_sf"/>
</dbReference>
<comment type="caution">
    <text evidence="3">The sequence shown here is derived from an EMBL/GenBank/DDBJ whole genome shotgun (WGS) entry which is preliminary data.</text>
</comment>
<reference evidence="3 4" key="1">
    <citation type="journal article" date="2015" name="BMC Genomics">
        <title>Gene expression during zombie ant biting behavior reflects the complexity underlying fungal parasitic behavioral manipulation.</title>
        <authorList>
            <person name="de Bekker C."/>
            <person name="Ohm R.A."/>
            <person name="Loreto R.G."/>
            <person name="Sebastian A."/>
            <person name="Albert I."/>
            <person name="Merrow M."/>
            <person name="Brachmann A."/>
            <person name="Hughes D.P."/>
        </authorList>
    </citation>
    <scope>NUCLEOTIDE SEQUENCE [LARGE SCALE GENOMIC DNA]</scope>
    <source>
        <strain evidence="3 4">SC16a</strain>
    </source>
</reference>